<name>A0A0N0IUG0_CHRID</name>
<reference evidence="3" key="2">
    <citation type="submission" date="2015-09" db="EMBL/GenBank/DDBJ databases">
        <title>Draft genome sequence of a multidrug-resistant Chryseobacterium indologenes isolate from Malaysia.</title>
        <authorList>
            <person name="Yu C.Y."/>
            <person name="Ang G.Y."/>
            <person name="Chan K.-G."/>
        </authorList>
    </citation>
    <scope>NUCLEOTIDE SEQUENCE [LARGE SCALE GENOMIC DNA]</scope>
    <source>
        <strain evidence="3">CI_885</strain>
    </source>
</reference>
<accession>A0A0N0IUG0</accession>
<feature type="transmembrane region" description="Helical" evidence="1">
    <location>
        <begin position="12"/>
        <end position="35"/>
    </location>
</feature>
<dbReference type="OrthoDB" id="711680at2"/>
<evidence type="ECO:0000313" key="3">
    <source>
        <dbReference type="Proteomes" id="UP000037953"/>
    </source>
</evidence>
<keyword evidence="1" id="KW-1133">Transmembrane helix</keyword>
<dbReference type="Proteomes" id="UP000037953">
    <property type="component" value="Unassembled WGS sequence"/>
</dbReference>
<comment type="caution">
    <text evidence="2">The sequence shown here is derived from an EMBL/GenBank/DDBJ whole genome shotgun (WGS) entry which is preliminary data.</text>
</comment>
<dbReference type="RefSeq" id="WP_062702331.1">
    <property type="nucleotide sequence ID" value="NZ_LJOD01000016.1"/>
</dbReference>
<reference evidence="2 3" key="1">
    <citation type="journal article" date="2015" name="Genom Data">
        <title>Draft genome sequence of a multidrug-resistant Chryseobacterium indologenes isolate from Malaysia.</title>
        <authorList>
            <person name="Yu C.Y."/>
            <person name="Ang G.Y."/>
            <person name="Cheng H.J."/>
            <person name="Cheong Y.M."/>
            <person name="Yin W.F."/>
            <person name="Chan K.G."/>
        </authorList>
    </citation>
    <scope>NUCLEOTIDE SEQUENCE [LARGE SCALE GENOMIC DNA]</scope>
    <source>
        <strain evidence="2 3">CI_885</strain>
    </source>
</reference>
<evidence type="ECO:0000313" key="2">
    <source>
        <dbReference type="EMBL" id="KPE49613.1"/>
    </source>
</evidence>
<evidence type="ECO:0000256" key="1">
    <source>
        <dbReference type="SAM" id="Phobius"/>
    </source>
</evidence>
<feature type="transmembrane region" description="Helical" evidence="1">
    <location>
        <begin position="47"/>
        <end position="69"/>
    </location>
</feature>
<dbReference type="AlphaFoldDB" id="A0A0N0IUG0"/>
<dbReference type="PATRIC" id="fig|253.9.peg.1762"/>
<organism evidence="2 3">
    <name type="scientific">Chryseobacterium indologenes</name>
    <name type="common">Flavobacterium indologenes</name>
    <dbReference type="NCBI Taxonomy" id="253"/>
    <lineage>
        <taxon>Bacteria</taxon>
        <taxon>Pseudomonadati</taxon>
        <taxon>Bacteroidota</taxon>
        <taxon>Flavobacteriia</taxon>
        <taxon>Flavobacteriales</taxon>
        <taxon>Weeksellaceae</taxon>
        <taxon>Chryseobacterium group</taxon>
        <taxon>Chryseobacterium</taxon>
    </lineage>
</organism>
<sequence length="78" mass="8816">MLSSVDLNLERALFLAVLILFSGAGFSCTLIIFMINSIRKKHKNGWYYIFLFLVSGIIALILAASYFYITLERAGFNT</sequence>
<keyword evidence="1" id="KW-0812">Transmembrane</keyword>
<proteinExistence type="predicted"/>
<dbReference type="EMBL" id="LJOD01000016">
    <property type="protein sequence ID" value="KPE49613.1"/>
    <property type="molecule type" value="Genomic_DNA"/>
</dbReference>
<protein>
    <submittedName>
        <fullName evidence="2">Uncharacterized protein</fullName>
    </submittedName>
</protein>
<gene>
    <name evidence="2" type="ORF">AOB46_19020</name>
</gene>
<keyword evidence="1" id="KW-0472">Membrane</keyword>